<protein>
    <recommendedName>
        <fullName evidence="4">Cytochrome c oxidase subunit 6B1</fullName>
    </recommendedName>
    <alternativeName>
        <fullName evidence="5">Cytochrome c oxidase subunit VIb isoform 1</fullName>
    </alternativeName>
</protein>
<accession>A0A3S0ZBG3</accession>
<dbReference type="GO" id="GO:0005739">
    <property type="term" value="C:mitochondrion"/>
    <property type="evidence" value="ECO:0007669"/>
    <property type="project" value="UniProtKB-SubCell"/>
</dbReference>
<dbReference type="STRING" id="188477.A0A3S0ZBG3"/>
<dbReference type="Gene3D" id="1.10.10.140">
    <property type="entry name" value="Cytochrome c oxidase, subunit VIb"/>
    <property type="match status" value="1"/>
</dbReference>
<keyword evidence="2" id="KW-0496">Mitochondrion</keyword>
<organism evidence="7 8">
    <name type="scientific">Elysia chlorotica</name>
    <name type="common">Eastern emerald elysia</name>
    <name type="synonym">Sea slug</name>
    <dbReference type="NCBI Taxonomy" id="188477"/>
    <lineage>
        <taxon>Eukaryota</taxon>
        <taxon>Metazoa</taxon>
        <taxon>Spiralia</taxon>
        <taxon>Lophotrochozoa</taxon>
        <taxon>Mollusca</taxon>
        <taxon>Gastropoda</taxon>
        <taxon>Heterobranchia</taxon>
        <taxon>Euthyneura</taxon>
        <taxon>Panpulmonata</taxon>
        <taxon>Sacoglossa</taxon>
        <taxon>Placobranchoidea</taxon>
        <taxon>Plakobranchidae</taxon>
        <taxon>Elysia</taxon>
    </lineage>
</organism>
<evidence type="ECO:0000256" key="2">
    <source>
        <dbReference type="ARBA" id="ARBA00023128"/>
    </source>
</evidence>
<proteinExistence type="predicted"/>
<evidence type="ECO:0000256" key="3">
    <source>
        <dbReference type="ARBA" id="ARBA00023157"/>
    </source>
</evidence>
<dbReference type="InterPro" id="IPR003213">
    <property type="entry name" value="Cyt_c_oxidase_su6B"/>
</dbReference>
<evidence type="ECO:0000313" key="8">
    <source>
        <dbReference type="Proteomes" id="UP000271974"/>
    </source>
</evidence>
<dbReference type="InterPro" id="IPR036549">
    <property type="entry name" value="CX6/COA6-like_sf"/>
</dbReference>
<evidence type="ECO:0000256" key="5">
    <source>
        <dbReference type="ARBA" id="ARBA00042114"/>
    </source>
</evidence>
<dbReference type="EMBL" id="RQTK01001272">
    <property type="protein sequence ID" value="RUS71106.1"/>
    <property type="molecule type" value="Genomic_DNA"/>
</dbReference>
<feature type="chain" id="PRO_5018528251" description="Cytochrome c oxidase subunit 6B1" evidence="6">
    <location>
        <begin position="19"/>
        <end position="116"/>
    </location>
</feature>
<dbReference type="Proteomes" id="UP000271974">
    <property type="component" value="Unassembled WGS sequence"/>
</dbReference>
<evidence type="ECO:0000256" key="6">
    <source>
        <dbReference type="SAM" id="SignalP"/>
    </source>
</evidence>
<reference evidence="7 8" key="1">
    <citation type="submission" date="2019-01" db="EMBL/GenBank/DDBJ databases">
        <title>A draft genome assembly of the solar-powered sea slug Elysia chlorotica.</title>
        <authorList>
            <person name="Cai H."/>
            <person name="Li Q."/>
            <person name="Fang X."/>
            <person name="Li J."/>
            <person name="Curtis N.E."/>
            <person name="Altenburger A."/>
            <person name="Shibata T."/>
            <person name="Feng M."/>
            <person name="Maeda T."/>
            <person name="Schwartz J.A."/>
            <person name="Shigenobu S."/>
            <person name="Lundholm N."/>
            <person name="Nishiyama T."/>
            <person name="Yang H."/>
            <person name="Hasebe M."/>
            <person name="Li S."/>
            <person name="Pierce S.K."/>
            <person name="Wang J."/>
        </authorList>
    </citation>
    <scope>NUCLEOTIDE SEQUENCE [LARGE SCALE GENOMIC DNA]</scope>
    <source>
        <strain evidence="7">EC2010</strain>
        <tissue evidence="7">Whole organism of an adult</tissue>
    </source>
</reference>
<evidence type="ECO:0000313" key="7">
    <source>
        <dbReference type="EMBL" id="RUS71106.1"/>
    </source>
</evidence>
<dbReference type="FunFam" id="1.10.10.140:FF:000001">
    <property type="entry name" value="Cytochrome c oxidase subunit 6B1"/>
    <property type="match status" value="1"/>
</dbReference>
<dbReference type="Pfam" id="PF02297">
    <property type="entry name" value="COX6B"/>
    <property type="match status" value="1"/>
</dbReference>
<dbReference type="GO" id="GO:0045277">
    <property type="term" value="C:respiratory chain complex IV"/>
    <property type="evidence" value="ECO:0007669"/>
    <property type="project" value="InterPro"/>
</dbReference>
<keyword evidence="8" id="KW-1185">Reference proteome</keyword>
<keyword evidence="3" id="KW-1015">Disulfide bond</keyword>
<dbReference type="CDD" id="cd00926">
    <property type="entry name" value="Cyt_c_Oxidase_VIb"/>
    <property type="match status" value="1"/>
</dbReference>
<keyword evidence="6" id="KW-0732">Signal</keyword>
<evidence type="ECO:0000256" key="4">
    <source>
        <dbReference type="ARBA" id="ARBA00040060"/>
    </source>
</evidence>
<dbReference type="OrthoDB" id="1107506at2759"/>
<feature type="non-terminal residue" evidence="7">
    <location>
        <position position="1"/>
    </location>
</feature>
<evidence type="ECO:0000256" key="1">
    <source>
        <dbReference type="ARBA" id="ARBA00004173"/>
    </source>
</evidence>
<sequence length="116" mass="14105">IVLLILFWLCFCLSGCTLRLWFKRLSRSIDVEEPPVDPCKQFWHPGFDARFPNMNQTKRCWQNYVDYLRCQEVLGEDHEPCEYFKKTYTFLCPGFWIQNWDDQVANGVFPRRKYHD</sequence>
<comment type="caution">
    <text evidence="7">The sequence shown here is derived from an EMBL/GenBank/DDBJ whole genome shotgun (WGS) entry which is preliminary data.</text>
</comment>
<feature type="signal peptide" evidence="6">
    <location>
        <begin position="1"/>
        <end position="18"/>
    </location>
</feature>
<dbReference type="SUPFAM" id="SSF47694">
    <property type="entry name" value="Cytochrome c oxidase subunit h"/>
    <property type="match status" value="1"/>
</dbReference>
<dbReference type="PANTHER" id="PTHR11387">
    <property type="entry name" value="CYTOCHROME C OXIDASE SUBUNIT 6B"/>
    <property type="match status" value="1"/>
</dbReference>
<dbReference type="AlphaFoldDB" id="A0A3S0ZBG3"/>
<dbReference type="InterPro" id="IPR048280">
    <property type="entry name" value="COX6B-like"/>
</dbReference>
<gene>
    <name evidence="7" type="ORF">EGW08_021129</name>
</gene>
<comment type="subcellular location">
    <subcellularLocation>
        <location evidence="1">Mitochondrion</location>
    </subcellularLocation>
</comment>
<name>A0A3S0ZBG3_ELYCH</name>